<proteinExistence type="predicted"/>
<dbReference type="Proteomes" id="UP000017559">
    <property type="component" value="Unassembled WGS sequence"/>
</dbReference>
<gene>
    <name evidence="9" type="ORF">Moror_4789</name>
</gene>
<evidence type="ECO:0000256" key="6">
    <source>
        <dbReference type="PROSITE-ProRule" id="PRU00175"/>
    </source>
</evidence>
<keyword evidence="2" id="KW-0963">Cytoplasm</keyword>
<feature type="region of interest" description="Disordered" evidence="7">
    <location>
        <begin position="374"/>
        <end position="413"/>
    </location>
</feature>
<keyword evidence="10" id="KW-1185">Reference proteome</keyword>
<dbReference type="InterPro" id="IPR013083">
    <property type="entry name" value="Znf_RING/FYVE/PHD"/>
</dbReference>
<name>V2WZ75_MONRO</name>
<evidence type="ECO:0000256" key="7">
    <source>
        <dbReference type="SAM" id="MobiDB-lite"/>
    </source>
</evidence>
<comment type="subcellular location">
    <subcellularLocation>
        <location evidence="1">Cytoplasm</location>
    </subcellularLocation>
</comment>
<dbReference type="KEGG" id="mrr:Moror_4789"/>
<feature type="region of interest" description="Disordered" evidence="7">
    <location>
        <begin position="179"/>
        <end position="208"/>
    </location>
</feature>
<feature type="region of interest" description="Disordered" evidence="7">
    <location>
        <begin position="511"/>
        <end position="667"/>
    </location>
</feature>
<dbReference type="AlphaFoldDB" id="V2WZ75"/>
<dbReference type="PANTHER" id="PTHR12983">
    <property type="entry name" value="RING FINGER 10 FAMILY MEMBER"/>
    <property type="match status" value="1"/>
</dbReference>
<evidence type="ECO:0000256" key="2">
    <source>
        <dbReference type="ARBA" id="ARBA00022490"/>
    </source>
</evidence>
<dbReference type="CDD" id="cd16536">
    <property type="entry name" value="RING-HC_RNF10"/>
    <property type="match status" value="1"/>
</dbReference>
<dbReference type="InterPro" id="IPR017907">
    <property type="entry name" value="Znf_RING_CS"/>
</dbReference>
<feature type="domain" description="RING-type" evidence="8">
    <location>
        <begin position="118"/>
        <end position="159"/>
    </location>
</feature>
<dbReference type="SUPFAM" id="SSF57850">
    <property type="entry name" value="RING/U-box"/>
    <property type="match status" value="1"/>
</dbReference>
<dbReference type="Pfam" id="PF00097">
    <property type="entry name" value="zf-C3HC4"/>
    <property type="match status" value="1"/>
</dbReference>
<accession>V2WZ75</accession>
<dbReference type="GO" id="GO:0005737">
    <property type="term" value="C:cytoplasm"/>
    <property type="evidence" value="ECO:0007669"/>
    <property type="project" value="UniProtKB-SubCell"/>
</dbReference>
<dbReference type="STRING" id="1381753.V2WZ75"/>
<keyword evidence="3" id="KW-0479">Metal-binding</keyword>
<evidence type="ECO:0000313" key="10">
    <source>
        <dbReference type="Proteomes" id="UP000017559"/>
    </source>
</evidence>
<dbReference type="PROSITE" id="PS00518">
    <property type="entry name" value="ZF_RING_1"/>
    <property type="match status" value="1"/>
</dbReference>
<dbReference type="Gene3D" id="3.30.40.10">
    <property type="entry name" value="Zinc/RING finger domain, C3HC4 (zinc finger)"/>
    <property type="match status" value="1"/>
</dbReference>
<evidence type="ECO:0000256" key="4">
    <source>
        <dbReference type="ARBA" id="ARBA00022771"/>
    </source>
</evidence>
<dbReference type="PANTHER" id="PTHR12983:SF9">
    <property type="entry name" value="E3 UBIQUITIN-PROTEIN LIGASE RNF10"/>
    <property type="match status" value="1"/>
</dbReference>
<dbReference type="InterPro" id="IPR001841">
    <property type="entry name" value="Znf_RING"/>
</dbReference>
<dbReference type="PROSITE" id="PS50089">
    <property type="entry name" value="ZF_RING_2"/>
    <property type="match status" value="1"/>
</dbReference>
<dbReference type="GO" id="GO:0008270">
    <property type="term" value="F:zinc ion binding"/>
    <property type="evidence" value="ECO:0007669"/>
    <property type="project" value="UniProtKB-KW"/>
</dbReference>
<feature type="compositionally biased region" description="Polar residues" evidence="7">
    <location>
        <begin position="385"/>
        <end position="399"/>
    </location>
</feature>
<dbReference type="GO" id="GO:0045944">
    <property type="term" value="P:positive regulation of transcription by RNA polymerase II"/>
    <property type="evidence" value="ECO:0007669"/>
    <property type="project" value="TreeGrafter"/>
</dbReference>
<evidence type="ECO:0000313" key="9">
    <source>
        <dbReference type="EMBL" id="ESK92138.1"/>
    </source>
</evidence>
<organism evidence="9 10">
    <name type="scientific">Moniliophthora roreri (strain MCA 2997)</name>
    <name type="common">Cocoa frosty pod rot fungus</name>
    <name type="synonym">Crinipellis roreri</name>
    <dbReference type="NCBI Taxonomy" id="1381753"/>
    <lineage>
        <taxon>Eukaryota</taxon>
        <taxon>Fungi</taxon>
        <taxon>Dikarya</taxon>
        <taxon>Basidiomycota</taxon>
        <taxon>Agaricomycotina</taxon>
        <taxon>Agaricomycetes</taxon>
        <taxon>Agaricomycetidae</taxon>
        <taxon>Agaricales</taxon>
        <taxon>Marasmiineae</taxon>
        <taxon>Marasmiaceae</taxon>
        <taxon>Moniliophthora</taxon>
    </lineage>
</organism>
<dbReference type="GO" id="GO:0000976">
    <property type="term" value="F:transcription cis-regulatory region binding"/>
    <property type="evidence" value="ECO:0007669"/>
    <property type="project" value="TreeGrafter"/>
</dbReference>
<feature type="compositionally biased region" description="Basic and acidic residues" evidence="7">
    <location>
        <begin position="517"/>
        <end position="541"/>
    </location>
</feature>
<dbReference type="InterPro" id="IPR018957">
    <property type="entry name" value="Znf_C3HC4_RING-type"/>
</dbReference>
<keyword evidence="4 6" id="KW-0863">Zinc-finger</keyword>
<feature type="compositionally biased region" description="Low complexity" evidence="7">
    <location>
        <begin position="578"/>
        <end position="590"/>
    </location>
</feature>
<protein>
    <submittedName>
        <fullName evidence="9">Ring finger domain protein</fullName>
    </submittedName>
</protein>
<evidence type="ECO:0000256" key="3">
    <source>
        <dbReference type="ARBA" id="ARBA00022723"/>
    </source>
</evidence>
<evidence type="ECO:0000256" key="5">
    <source>
        <dbReference type="ARBA" id="ARBA00022833"/>
    </source>
</evidence>
<dbReference type="HOGENOM" id="CLU_011811_1_1_1"/>
<reference evidence="9 10" key="1">
    <citation type="journal article" date="2014" name="BMC Genomics">
        <title>Genome and secretome analysis of the hemibiotrophic fungal pathogen, Moniliophthora roreri, which causes frosty pod rot disease of cacao: mechanisms of the biotrophic and necrotrophic phases.</title>
        <authorList>
            <person name="Meinhardt L.W."/>
            <person name="Costa G.G.L."/>
            <person name="Thomazella D.P.T."/>
            <person name="Teixeira P.J.P.L."/>
            <person name="Carazzolle M.F."/>
            <person name="Schuster S.C."/>
            <person name="Carlson J.E."/>
            <person name="Guiltinan M.J."/>
            <person name="Mieczkowski P."/>
            <person name="Farmer A."/>
            <person name="Ramaraj T."/>
            <person name="Crozier J."/>
            <person name="Davis R.E."/>
            <person name="Shao J."/>
            <person name="Melnick R.L."/>
            <person name="Pereira G.A.G."/>
            <person name="Bailey B.A."/>
        </authorList>
    </citation>
    <scope>NUCLEOTIDE SEQUENCE [LARGE SCALE GENOMIC DNA]</scope>
    <source>
        <strain evidence="9 10">MCA 2997</strain>
    </source>
</reference>
<keyword evidence="5" id="KW-0862">Zinc</keyword>
<evidence type="ECO:0000256" key="1">
    <source>
        <dbReference type="ARBA" id="ARBA00004496"/>
    </source>
</evidence>
<dbReference type="SMART" id="SM00184">
    <property type="entry name" value="RING"/>
    <property type="match status" value="1"/>
</dbReference>
<feature type="compositionally biased region" description="Polar residues" evidence="7">
    <location>
        <begin position="605"/>
        <end position="614"/>
    </location>
</feature>
<dbReference type="OrthoDB" id="302966at2759"/>
<comment type="caution">
    <text evidence="9">The sequence shown here is derived from an EMBL/GenBank/DDBJ whole genome shotgun (WGS) entry which is preliminary data.</text>
</comment>
<dbReference type="EMBL" id="AWSO01000300">
    <property type="protein sequence ID" value="ESK92138.1"/>
    <property type="molecule type" value="Genomic_DNA"/>
</dbReference>
<dbReference type="InterPro" id="IPR039739">
    <property type="entry name" value="MAG2/RNF10"/>
</dbReference>
<evidence type="ECO:0000259" key="8">
    <source>
        <dbReference type="PROSITE" id="PS50089"/>
    </source>
</evidence>
<sequence>MTSTPAHATSPKRPVKMASNQSLNHLLNFTLPPRQTHPPPSIPRRSRKTANYHGVWNKERFVNAQYRFVMNPMGDYTVHFADPDIYFQWNDILQVILPRTSALASAVANRDYEGHTTCPICLSPPTAPRMTKCGHIFCFPCILHYLNTSENKWARCPICFDSVNAAQLKAVKWFEGTASPNQDDPVPSSSSASSSSMADTPFDNSPREGATMQMRLIQRPQITTLALPRSHTWPSDLLPPHQAPFHFLPDVYNYAKFMLATPASLVSDLTRDLDDLAVERRLLAGMQDDLGISFIDAAELKVHNQIAKATALDTPALREQIEKAHRDHREIEDQFTYREQRRVEEEAKIDATQDANIPQELLSLKFGTITPTLPSAPSTPKVPYNNKSMPNSANNPRTTPKQRRNVNPPPPSTSTYYYYQAASGLPLYLHPLDIRILLSHFTSYAAFPDSITIRIEAFSEGTVNDDLRKRCKYLAHMPEGADVVFIEADLEGVVGKEGLKNFEWPLKMRRSKRREKGRKDEKARARAEERERERREHETAVEWKFTPSAMDTRFISPPDESVLLPDGTSFPGIDDAPTSATQATSHQQQQEVSGAWGSKSFASALHSTTPTQPRNGGASRPQQREEDEWEMDIAWHELEQRSNGGNGGRKKRSNKLVVLGGGGGRRR</sequence>